<dbReference type="HAMAP" id="MF_01477">
    <property type="entry name" value="Iojap_RsfS"/>
    <property type="match status" value="1"/>
</dbReference>
<protein>
    <recommendedName>
        <fullName evidence="2">Ribosomal silencing factor RsfS</fullName>
    </recommendedName>
</protein>
<keyword evidence="2" id="KW-0810">Translation regulation</keyword>
<dbReference type="EMBL" id="JADWDC010000003">
    <property type="protein sequence ID" value="MCC0175790.1"/>
    <property type="molecule type" value="Genomic_DNA"/>
</dbReference>
<dbReference type="NCBIfam" id="TIGR00090">
    <property type="entry name" value="rsfS_iojap_ybeB"/>
    <property type="match status" value="1"/>
</dbReference>
<dbReference type="GO" id="GO:0005737">
    <property type="term" value="C:cytoplasm"/>
    <property type="evidence" value="ECO:0007669"/>
    <property type="project" value="UniProtKB-SubCell"/>
</dbReference>
<dbReference type="PANTHER" id="PTHR21043">
    <property type="entry name" value="IOJAP SUPERFAMILY ORTHOLOG"/>
    <property type="match status" value="1"/>
</dbReference>
<dbReference type="RefSeq" id="WP_229638788.1">
    <property type="nucleotide sequence ID" value="NZ_JADWDC010000003.1"/>
</dbReference>
<keyword evidence="4" id="KW-1185">Reference proteome</keyword>
<comment type="subcellular location">
    <subcellularLocation>
        <location evidence="2">Cytoplasm</location>
    </subcellularLocation>
</comment>
<evidence type="ECO:0000313" key="3">
    <source>
        <dbReference type="EMBL" id="MCC0175790.1"/>
    </source>
</evidence>
<dbReference type="GO" id="GO:0017148">
    <property type="term" value="P:negative regulation of translation"/>
    <property type="evidence" value="ECO:0007669"/>
    <property type="project" value="UniProtKB-UniRule"/>
</dbReference>
<accession>A0A964BQ01</accession>
<dbReference type="GO" id="GO:0090071">
    <property type="term" value="P:negative regulation of ribosome biogenesis"/>
    <property type="evidence" value="ECO:0007669"/>
    <property type="project" value="UniProtKB-UniRule"/>
</dbReference>
<comment type="subunit">
    <text evidence="2">Interacts with ribosomal protein uL14 (rplN).</text>
</comment>
<reference evidence="3" key="1">
    <citation type="journal article" date="2021" name="Antonie Van Leeuwenhoek">
        <title>Draft genome and description of Waterburya agarophytonicola gen. nov. sp. nov. (Pleurocapsales, Cyanobacteria): a seaweed symbiont.</title>
        <authorList>
            <person name="Bonthond G."/>
            <person name="Shalygin S."/>
            <person name="Bayer T."/>
            <person name="Weinberger F."/>
        </authorList>
    </citation>
    <scope>NUCLEOTIDE SEQUENCE</scope>
    <source>
        <strain evidence="3">KI4</strain>
    </source>
</reference>
<evidence type="ECO:0000256" key="1">
    <source>
        <dbReference type="ARBA" id="ARBA00010574"/>
    </source>
</evidence>
<dbReference type="InterPro" id="IPR004394">
    <property type="entry name" value="Iojap/RsfS/C7orf30"/>
</dbReference>
<comment type="function">
    <text evidence="2">Functions as a ribosomal silencing factor. Interacts with ribosomal protein uL14 (rplN), blocking formation of intersubunit bridge B8. Prevents association of the 30S and 50S ribosomal subunits and the formation of functional ribosomes, thus repressing translation.</text>
</comment>
<dbReference type="PANTHER" id="PTHR21043:SF0">
    <property type="entry name" value="MITOCHONDRIAL ASSEMBLY OF RIBOSOMAL LARGE SUBUNIT PROTEIN 1"/>
    <property type="match status" value="1"/>
</dbReference>
<dbReference type="Pfam" id="PF02410">
    <property type="entry name" value="RsfS"/>
    <property type="match status" value="1"/>
</dbReference>
<dbReference type="SUPFAM" id="SSF81301">
    <property type="entry name" value="Nucleotidyltransferase"/>
    <property type="match status" value="1"/>
</dbReference>
<dbReference type="GO" id="GO:0043023">
    <property type="term" value="F:ribosomal large subunit binding"/>
    <property type="evidence" value="ECO:0007669"/>
    <property type="project" value="TreeGrafter"/>
</dbReference>
<name>A0A964BQ01_9CYAN</name>
<comment type="similarity">
    <text evidence="1 2">Belongs to the Iojap/RsfS family.</text>
</comment>
<comment type="caution">
    <text evidence="3">The sequence shown here is derived from an EMBL/GenBank/DDBJ whole genome shotgun (WGS) entry which is preliminary data.</text>
</comment>
<keyword evidence="2" id="KW-0678">Repressor</keyword>
<evidence type="ECO:0000256" key="2">
    <source>
        <dbReference type="HAMAP-Rule" id="MF_01477"/>
    </source>
</evidence>
<proteinExistence type="inferred from homology"/>
<organism evidence="3 4">
    <name type="scientific">Waterburya agarophytonicola KI4</name>
    <dbReference type="NCBI Taxonomy" id="2874699"/>
    <lineage>
        <taxon>Bacteria</taxon>
        <taxon>Bacillati</taxon>
        <taxon>Cyanobacteriota</taxon>
        <taxon>Cyanophyceae</taxon>
        <taxon>Pleurocapsales</taxon>
        <taxon>Hyellaceae</taxon>
        <taxon>Waterburya</taxon>
        <taxon>Waterburya agarophytonicola</taxon>
    </lineage>
</organism>
<gene>
    <name evidence="2 3" type="primary">rsfS</name>
    <name evidence="3" type="ORF">I4641_02190</name>
</gene>
<dbReference type="InterPro" id="IPR043519">
    <property type="entry name" value="NT_sf"/>
</dbReference>
<dbReference type="GO" id="GO:0042256">
    <property type="term" value="P:cytosolic ribosome assembly"/>
    <property type="evidence" value="ECO:0007669"/>
    <property type="project" value="UniProtKB-UniRule"/>
</dbReference>
<dbReference type="Proteomes" id="UP000729733">
    <property type="component" value="Unassembled WGS sequence"/>
</dbReference>
<sequence>MSKLSSEQAIAIEQQTQTTIAVNSKELALQIAGAAEEKKAQDIVLLDVSDVSYLADYFVIITGFSSTQLKAIAESIEERIEDNYHRLPVRVSGKREGNWIVQDYADVIVHIFLPEEREYYNLEAFWGHAERIEYISQSS</sequence>
<keyword evidence="2" id="KW-0963">Cytoplasm</keyword>
<dbReference type="AlphaFoldDB" id="A0A964BQ01"/>
<evidence type="ECO:0000313" key="4">
    <source>
        <dbReference type="Proteomes" id="UP000729733"/>
    </source>
</evidence>
<dbReference type="Gene3D" id="3.30.460.10">
    <property type="entry name" value="Beta Polymerase, domain 2"/>
    <property type="match status" value="1"/>
</dbReference>